<comment type="caution">
    <text evidence="2">The sequence shown here is derived from an EMBL/GenBank/DDBJ whole genome shotgun (WGS) entry which is preliminary data.</text>
</comment>
<protein>
    <submittedName>
        <fullName evidence="2">Phenylalanine--tRNA ligase beta subunit</fullName>
        <ecNumber evidence="2">6.1.1.20</ecNumber>
    </submittedName>
</protein>
<dbReference type="Gene3D" id="3.50.40.10">
    <property type="entry name" value="Phenylalanyl-trna Synthetase, Chain B, domain 3"/>
    <property type="match status" value="1"/>
</dbReference>
<accession>A0A136WBH7</accession>
<name>A0A136WBH7_9FIRM</name>
<dbReference type="SMART" id="SM00873">
    <property type="entry name" value="B3_4"/>
    <property type="match status" value="1"/>
</dbReference>
<proteinExistence type="predicted"/>
<keyword evidence="2" id="KW-0436">Ligase</keyword>
<evidence type="ECO:0000259" key="1">
    <source>
        <dbReference type="SMART" id="SM00873"/>
    </source>
</evidence>
<dbReference type="AlphaFoldDB" id="A0A136WBH7"/>
<dbReference type="EC" id="6.1.1.20" evidence="2"/>
<dbReference type="InterPro" id="IPR020825">
    <property type="entry name" value="Phe-tRNA_synthase-like_B3/B4"/>
</dbReference>
<keyword evidence="3" id="KW-1185">Reference proteome</keyword>
<dbReference type="RefSeq" id="WP_066090398.1">
    <property type="nucleotide sequence ID" value="NZ_LRVM01000013.1"/>
</dbReference>
<dbReference type="GO" id="GO:0003723">
    <property type="term" value="F:RNA binding"/>
    <property type="evidence" value="ECO:0007669"/>
    <property type="project" value="InterPro"/>
</dbReference>
<dbReference type="STRING" id="36847.CLNEO_27320"/>
<organism evidence="2 3">
    <name type="scientific">Anaerotignum neopropionicum</name>
    <dbReference type="NCBI Taxonomy" id="36847"/>
    <lineage>
        <taxon>Bacteria</taxon>
        <taxon>Bacillati</taxon>
        <taxon>Bacillota</taxon>
        <taxon>Clostridia</taxon>
        <taxon>Lachnospirales</taxon>
        <taxon>Anaerotignaceae</taxon>
        <taxon>Anaerotignum</taxon>
    </lineage>
</organism>
<sequence length="219" mass="24650">MRKITIDSNIKECCAEAVLGVLQCKIVIKEDEAAFLDLLNEKIAALAEVELSQANKREKIQATRKAYKALGKDPNRYRTSAEAMCRRISKERGLYYINNVVDINNYLSIKTGYSMGTYDLEQVQGDILWARAPEGTAYEGIGKDVLNIEFLPALFDELGPFGNPTSDNTRAMITENTKEILLVYYAFDGGNELLELLKEAEGLLQRFACGRDFQMQIVE</sequence>
<evidence type="ECO:0000313" key="2">
    <source>
        <dbReference type="EMBL" id="KXL51874.1"/>
    </source>
</evidence>
<dbReference type="EMBL" id="LRVM01000013">
    <property type="protein sequence ID" value="KXL51874.1"/>
    <property type="molecule type" value="Genomic_DNA"/>
</dbReference>
<gene>
    <name evidence="2" type="primary">pheT_2</name>
    <name evidence="2" type="ORF">CLNEO_27320</name>
</gene>
<dbReference type="OrthoDB" id="9789812at2"/>
<evidence type="ECO:0000313" key="3">
    <source>
        <dbReference type="Proteomes" id="UP000070539"/>
    </source>
</evidence>
<dbReference type="InterPro" id="IPR005146">
    <property type="entry name" value="B3/B4_tRNA-bd"/>
</dbReference>
<dbReference type="GO" id="GO:0004826">
    <property type="term" value="F:phenylalanine-tRNA ligase activity"/>
    <property type="evidence" value="ECO:0007669"/>
    <property type="project" value="UniProtKB-EC"/>
</dbReference>
<dbReference type="PANTHER" id="PTHR39209:SF2">
    <property type="entry name" value="CYTOPLASMIC PROTEIN"/>
    <property type="match status" value="1"/>
</dbReference>
<dbReference type="PANTHER" id="PTHR39209">
    <property type="match status" value="1"/>
</dbReference>
<dbReference type="SUPFAM" id="SSF56037">
    <property type="entry name" value="PheT/TilS domain"/>
    <property type="match status" value="1"/>
</dbReference>
<feature type="domain" description="B3/B4 tRNA-binding" evidence="1">
    <location>
        <begin position="62"/>
        <end position="209"/>
    </location>
</feature>
<reference evidence="2 3" key="1">
    <citation type="submission" date="2016-01" db="EMBL/GenBank/DDBJ databases">
        <title>Genome sequence of Clostridium neopropionicum X4, DSM-3847.</title>
        <authorList>
            <person name="Poehlein A."/>
            <person name="Beck M.H."/>
            <person name="Bengelsdorf F.R."/>
            <person name="Daniel R."/>
            <person name="Duerre P."/>
        </authorList>
    </citation>
    <scope>NUCLEOTIDE SEQUENCE [LARGE SCALE GENOMIC DNA]</scope>
    <source>
        <strain evidence="2 3">DSM-3847</strain>
    </source>
</reference>
<dbReference type="Proteomes" id="UP000070539">
    <property type="component" value="Unassembled WGS sequence"/>
</dbReference>
<dbReference type="Pfam" id="PF03483">
    <property type="entry name" value="B3_4"/>
    <property type="match status" value="1"/>
</dbReference>